<dbReference type="EC" id="2.4.2.2" evidence="3"/>
<dbReference type="EMBL" id="JBHRYN010000060">
    <property type="protein sequence ID" value="MFC3702944.1"/>
    <property type="molecule type" value="Genomic_DNA"/>
</dbReference>
<keyword evidence="1 3" id="KW-0328">Glycosyltransferase</keyword>
<accession>A0ABV7WVN4</accession>
<comment type="catalytic activity">
    <reaction evidence="3">
        <text>guanosine + phosphate = alpha-D-ribose 1-phosphate + guanine</text>
        <dbReference type="Rhea" id="RHEA:13233"/>
        <dbReference type="ChEBI" id="CHEBI:16235"/>
        <dbReference type="ChEBI" id="CHEBI:16750"/>
        <dbReference type="ChEBI" id="CHEBI:43474"/>
        <dbReference type="ChEBI" id="CHEBI:57720"/>
        <dbReference type="EC" id="2.4.2.1"/>
    </reaction>
</comment>
<comment type="caution">
    <text evidence="4">The sequence shown here is derived from an EMBL/GenBank/DDBJ whole genome shotgun (WGS) entry which is preliminary data.</text>
</comment>
<keyword evidence="2 3" id="KW-0808">Transferase</keyword>
<dbReference type="SUPFAM" id="SSF51182">
    <property type="entry name" value="RmlC-like cupins"/>
    <property type="match status" value="1"/>
</dbReference>
<dbReference type="Pfam" id="PF06865">
    <property type="entry name" value="Ppnp"/>
    <property type="match status" value="1"/>
</dbReference>
<gene>
    <name evidence="3" type="primary">ppnP</name>
    <name evidence="4" type="ORF">ACFOND_15020</name>
</gene>
<comment type="catalytic activity">
    <reaction evidence="3">
        <text>a purine D-ribonucleoside + phosphate = a purine nucleobase + alpha-D-ribose 1-phosphate</text>
        <dbReference type="Rhea" id="RHEA:19805"/>
        <dbReference type="ChEBI" id="CHEBI:26386"/>
        <dbReference type="ChEBI" id="CHEBI:43474"/>
        <dbReference type="ChEBI" id="CHEBI:57720"/>
        <dbReference type="ChEBI" id="CHEBI:142355"/>
        <dbReference type="EC" id="2.4.2.1"/>
    </reaction>
</comment>
<dbReference type="PANTHER" id="PTHR36540">
    <property type="entry name" value="PYRIMIDINE/PURINE NUCLEOSIDE PHOSPHORYLASE"/>
    <property type="match status" value="1"/>
</dbReference>
<reference evidence="5" key="1">
    <citation type="journal article" date="2019" name="Int. J. Syst. Evol. Microbiol.">
        <title>The Global Catalogue of Microorganisms (GCM) 10K type strain sequencing project: providing services to taxonomists for standard genome sequencing and annotation.</title>
        <authorList>
            <consortium name="The Broad Institute Genomics Platform"/>
            <consortium name="The Broad Institute Genome Sequencing Center for Infectious Disease"/>
            <person name="Wu L."/>
            <person name="Ma J."/>
        </authorList>
    </citation>
    <scope>NUCLEOTIDE SEQUENCE [LARGE SCALE GENOMIC DNA]</scope>
    <source>
        <strain evidence="5">CECT 8288</strain>
    </source>
</reference>
<comment type="catalytic activity">
    <reaction evidence="3">
        <text>xanthosine + phosphate = alpha-D-ribose 1-phosphate + xanthine</text>
        <dbReference type="Rhea" id="RHEA:27638"/>
        <dbReference type="ChEBI" id="CHEBI:17712"/>
        <dbReference type="ChEBI" id="CHEBI:18107"/>
        <dbReference type="ChEBI" id="CHEBI:43474"/>
        <dbReference type="ChEBI" id="CHEBI:57720"/>
        <dbReference type="EC" id="2.4.2.1"/>
    </reaction>
</comment>
<dbReference type="InterPro" id="IPR009664">
    <property type="entry name" value="Ppnp"/>
</dbReference>
<dbReference type="PANTHER" id="PTHR36540:SF1">
    <property type="entry name" value="PYRIMIDINE_PURINE NUCLEOSIDE PHOSPHORYLASE"/>
    <property type="match status" value="1"/>
</dbReference>
<dbReference type="InterPro" id="IPR011051">
    <property type="entry name" value="RmlC_Cupin_sf"/>
</dbReference>
<evidence type="ECO:0000313" key="5">
    <source>
        <dbReference type="Proteomes" id="UP001595710"/>
    </source>
</evidence>
<keyword evidence="5" id="KW-1185">Reference proteome</keyword>
<dbReference type="Proteomes" id="UP001595710">
    <property type="component" value="Unassembled WGS sequence"/>
</dbReference>
<dbReference type="RefSeq" id="WP_290282426.1">
    <property type="nucleotide sequence ID" value="NZ_JAUFQI010000001.1"/>
</dbReference>
<comment type="function">
    <text evidence="3">Catalyzes the phosphorolysis of diverse nucleosides, yielding D-ribose 1-phosphate and the respective free bases. Can use uridine, adenosine, guanosine, cytidine, thymidine, inosine and xanthosine as substrates. Also catalyzes the reverse reactions.</text>
</comment>
<organism evidence="4 5">
    <name type="scientific">Reinekea marina</name>
    <dbReference type="NCBI Taxonomy" id="1310421"/>
    <lineage>
        <taxon>Bacteria</taxon>
        <taxon>Pseudomonadati</taxon>
        <taxon>Pseudomonadota</taxon>
        <taxon>Gammaproteobacteria</taxon>
        <taxon>Oceanospirillales</taxon>
        <taxon>Saccharospirillaceae</taxon>
        <taxon>Reinekea</taxon>
    </lineage>
</organism>
<comment type="catalytic activity">
    <reaction evidence="3">
        <text>cytidine + phosphate = cytosine + alpha-D-ribose 1-phosphate</text>
        <dbReference type="Rhea" id="RHEA:52540"/>
        <dbReference type="ChEBI" id="CHEBI:16040"/>
        <dbReference type="ChEBI" id="CHEBI:17562"/>
        <dbReference type="ChEBI" id="CHEBI:43474"/>
        <dbReference type="ChEBI" id="CHEBI:57720"/>
        <dbReference type="EC" id="2.4.2.2"/>
    </reaction>
</comment>
<evidence type="ECO:0000313" key="4">
    <source>
        <dbReference type="EMBL" id="MFC3702944.1"/>
    </source>
</evidence>
<dbReference type="HAMAP" id="MF_01537">
    <property type="entry name" value="Nucleos_phosphorylase_PpnP"/>
    <property type="match status" value="1"/>
</dbReference>
<evidence type="ECO:0000256" key="2">
    <source>
        <dbReference type="ARBA" id="ARBA00022679"/>
    </source>
</evidence>
<name>A0ABV7WVN4_9GAMM</name>
<comment type="catalytic activity">
    <reaction evidence="3">
        <text>uridine + phosphate = alpha-D-ribose 1-phosphate + uracil</text>
        <dbReference type="Rhea" id="RHEA:24388"/>
        <dbReference type="ChEBI" id="CHEBI:16704"/>
        <dbReference type="ChEBI" id="CHEBI:17568"/>
        <dbReference type="ChEBI" id="CHEBI:43474"/>
        <dbReference type="ChEBI" id="CHEBI:57720"/>
        <dbReference type="EC" id="2.4.2.2"/>
    </reaction>
</comment>
<comment type="catalytic activity">
    <reaction evidence="3">
        <text>adenosine + phosphate = alpha-D-ribose 1-phosphate + adenine</text>
        <dbReference type="Rhea" id="RHEA:27642"/>
        <dbReference type="ChEBI" id="CHEBI:16335"/>
        <dbReference type="ChEBI" id="CHEBI:16708"/>
        <dbReference type="ChEBI" id="CHEBI:43474"/>
        <dbReference type="ChEBI" id="CHEBI:57720"/>
        <dbReference type="EC" id="2.4.2.1"/>
    </reaction>
</comment>
<dbReference type="EC" id="2.4.2.1" evidence="3"/>
<protein>
    <recommendedName>
        <fullName evidence="3">Pyrimidine/purine nucleoside phosphorylase</fullName>
        <ecNumber evidence="3">2.4.2.1</ecNumber>
        <ecNumber evidence="3">2.4.2.2</ecNumber>
    </recommendedName>
    <alternativeName>
        <fullName evidence="3">Adenosine phosphorylase</fullName>
    </alternativeName>
    <alternativeName>
        <fullName evidence="3">Cytidine phosphorylase</fullName>
    </alternativeName>
    <alternativeName>
        <fullName evidence="3">Guanosine phosphorylase</fullName>
    </alternativeName>
    <alternativeName>
        <fullName evidence="3">Inosine phosphorylase</fullName>
    </alternativeName>
    <alternativeName>
        <fullName evidence="3">Thymidine phosphorylase</fullName>
    </alternativeName>
    <alternativeName>
        <fullName evidence="3">Uridine phosphorylase</fullName>
    </alternativeName>
    <alternativeName>
        <fullName evidence="3">Xanthosine phosphorylase</fullName>
    </alternativeName>
</protein>
<comment type="catalytic activity">
    <reaction evidence="3">
        <text>thymidine + phosphate = 2-deoxy-alpha-D-ribose 1-phosphate + thymine</text>
        <dbReference type="Rhea" id="RHEA:16037"/>
        <dbReference type="ChEBI" id="CHEBI:17748"/>
        <dbReference type="ChEBI" id="CHEBI:17821"/>
        <dbReference type="ChEBI" id="CHEBI:43474"/>
        <dbReference type="ChEBI" id="CHEBI:57259"/>
        <dbReference type="EC" id="2.4.2.2"/>
    </reaction>
</comment>
<comment type="similarity">
    <text evidence="3">Belongs to the nucleoside phosphorylase PpnP family.</text>
</comment>
<dbReference type="InterPro" id="IPR014710">
    <property type="entry name" value="RmlC-like_jellyroll"/>
</dbReference>
<sequence>MIKHNEYFAGAVQSLTLDDHDKPATVGVMSVGRYEFGTEAAELMKVIEGELIVKLPGTEDWITYLSGTQFHVPANSKFQLQVPVSTAYLCVYG</sequence>
<proteinExistence type="inferred from homology"/>
<evidence type="ECO:0000256" key="1">
    <source>
        <dbReference type="ARBA" id="ARBA00022676"/>
    </source>
</evidence>
<comment type="catalytic activity">
    <reaction evidence="3">
        <text>inosine + phosphate = alpha-D-ribose 1-phosphate + hypoxanthine</text>
        <dbReference type="Rhea" id="RHEA:27646"/>
        <dbReference type="ChEBI" id="CHEBI:17368"/>
        <dbReference type="ChEBI" id="CHEBI:17596"/>
        <dbReference type="ChEBI" id="CHEBI:43474"/>
        <dbReference type="ChEBI" id="CHEBI:57720"/>
        <dbReference type="EC" id="2.4.2.1"/>
    </reaction>
</comment>
<evidence type="ECO:0000256" key="3">
    <source>
        <dbReference type="HAMAP-Rule" id="MF_01537"/>
    </source>
</evidence>
<dbReference type="Gene3D" id="2.60.120.10">
    <property type="entry name" value="Jelly Rolls"/>
    <property type="match status" value="1"/>
</dbReference>